<sequence>MHDTSLFAGKLFAEKYGGVNKVVIDIGGKNVNGSVRQFFENMGMKYICIDMEKDNSVDIVVNPGDKLPFDNGSIDLIVSTSCFEHDPCFWITFKEMTRIIKLDGFIYVNAPTNGPYHCYPGDNWRFYSDAGQALSYWSGYKMFNEEVFPVKVIETFHILPKSDIWIDFVCIWQRVIDKETNITISHNIVNNIGLLEKSLNENNFKTIKKC</sequence>
<dbReference type="AlphaFoldDB" id="A0A6C0JJZ7"/>
<organism evidence="2">
    <name type="scientific">viral metagenome</name>
    <dbReference type="NCBI Taxonomy" id="1070528"/>
    <lineage>
        <taxon>unclassified sequences</taxon>
        <taxon>metagenomes</taxon>
        <taxon>organismal metagenomes</taxon>
    </lineage>
</organism>
<dbReference type="GO" id="GO:0008757">
    <property type="term" value="F:S-adenosylmethionine-dependent methyltransferase activity"/>
    <property type="evidence" value="ECO:0007669"/>
    <property type="project" value="InterPro"/>
</dbReference>
<dbReference type="InterPro" id="IPR029063">
    <property type="entry name" value="SAM-dependent_MTases_sf"/>
</dbReference>
<feature type="domain" description="Methyltransferase type 11" evidence="1">
    <location>
        <begin position="44"/>
        <end position="107"/>
    </location>
</feature>
<evidence type="ECO:0000313" key="2">
    <source>
        <dbReference type="EMBL" id="QHU05909.1"/>
    </source>
</evidence>
<evidence type="ECO:0000259" key="1">
    <source>
        <dbReference type="Pfam" id="PF08241"/>
    </source>
</evidence>
<dbReference type="SUPFAM" id="SSF53335">
    <property type="entry name" value="S-adenosyl-L-methionine-dependent methyltransferases"/>
    <property type="match status" value="1"/>
</dbReference>
<accession>A0A6C0JJZ7</accession>
<name>A0A6C0JJZ7_9ZZZZ</name>
<dbReference type="Gene3D" id="3.40.50.150">
    <property type="entry name" value="Vaccinia Virus protein VP39"/>
    <property type="match status" value="1"/>
</dbReference>
<dbReference type="EMBL" id="MN740425">
    <property type="protein sequence ID" value="QHU05909.1"/>
    <property type="molecule type" value="Genomic_DNA"/>
</dbReference>
<protein>
    <recommendedName>
        <fullName evidence="1">Methyltransferase type 11 domain-containing protein</fullName>
    </recommendedName>
</protein>
<dbReference type="Pfam" id="PF08241">
    <property type="entry name" value="Methyltransf_11"/>
    <property type="match status" value="1"/>
</dbReference>
<dbReference type="InterPro" id="IPR013216">
    <property type="entry name" value="Methyltransf_11"/>
</dbReference>
<reference evidence="2" key="1">
    <citation type="journal article" date="2020" name="Nature">
        <title>Giant virus diversity and host interactions through global metagenomics.</title>
        <authorList>
            <person name="Schulz F."/>
            <person name="Roux S."/>
            <person name="Paez-Espino D."/>
            <person name="Jungbluth S."/>
            <person name="Walsh D.A."/>
            <person name="Denef V.J."/>
            <person name="McMahon K.D."/>
            <person name="Konstantinidis K.T."/>
            <person name="Eloe-Fadrosh E.A."/>
            <person name="Kyrpides N.C."/>
            <person name="Woyke T."/>
        </authorList>
    </citation>
    <scope>NUCLEOTIDE SEQUENCE</scope>
    <source>
        <strain evidence="2">GVMAG-M-3300027736-24</strain>
    </source>
</reference>
<proteinExistence type="predicted"/>